<accession>A0A6C0EH91</accession>
<dbReference type="EMBL" id="MN739800">
    <property type="protein sequence ID" value="QHT26695.1"/>
    <property type="molecule type" value="Genomic_DNA"/>
</dbReference>
<dbReference type="AlphaFoldDB" id="A0A6C0EH91"/>
<reference evidence="1" key="1">
    <citation type="journal article" date="2020" name="Nature">
        <title>Giant virus diversity and host interactions through global metagenomics.</title>
        <authorList>
            <person name="Schulz F."/>
            <person name="Roux S."/>
            <person name="Paez-Espino D."/>
            <person name="Jungbluth S."/>
            <person name="Walsh D.A."/>
            <person name="Denef V.J."/>
            <person name="McMahon K.D."/>
            <person name="Konstantinidis K.T."/>
            <person name="Eloe-Fadrosh E.A."/>
            <person name="Kyrpides N.C."/>
            <person name="Woyke T."/>
        </authorList>
    </citation>
    <scope>NUCLEOTIDE SEQUENCE</scope>
    <source>
        <strain evidence="1">GVMAG-M-3300023179-2</strain>
    </source>
</reference>
<dbReference type="Gene3D" id="2.160.10.10">
    <property type="entry name" value="Hexapeptide repeat proteins"/>
    <property type="match status" value="1"/>
</dbReference>
<dbReference type="InterPro" id="IPR011004">
    <property type="entry name" value="Trimer_LpxA-like_sf"/>
</dbReference>
<sequence length="786" mass="84869">MSALDTILINSYNKMVGFYNITNISGNTLLNGNATYLSNLNISGNSFILNSLSIKSNLYISTNSILNNATSILSNLYVSNNSYMNNININNNLSLSNFTLNSNLNINNNTILQNNTTFLSSILKGYLRVDNCINTSSVGVETNNININGNIINLGTTNSIVNFYGTSTYVATNTFNIDEKILQLNINASNLSAFDIGGSSGIDILGTSGLGFITTTPDAFRYHIQTPVNSNTNYILTQDINNNLYISGSSILQKNVSLLTSLYVSNYSTFNNCNFKNLLIYSNLNTNNLSNNSNINISNNSFILGSLTLLSPLQINSNLIINNVSINSVLNVSSISLLNNVSLNSSLFVLNNTILNNNCTINNNLFVNTNSIINWNTTILSSLNVSNYSIINGNITIGNNLKISSNANLIGNTSINSALNVAGNAILTGNNTIGSTLATINILGSINCNLPEYLDNTTAKLAGVAIGGFYRTGGALKIRLNDVPPTIYLSGGTSLSINLGSSYIDPGAYAIDYFKNVDLVYMTQILSGTSNLLFNNILISGTSTIISQTSSLSAGSYTATYQATDLSGNIGFNYRTLVFTNPSPTKAVYYTSNNIVYTGSLTISNGVLTTQQGTETLFTLNPSLLSTFNFNNNWTYIMRGKLYNSNDYSIQLDYDLYITLSNNNITNGNQHNSAPNWARIRSNGSQIIGSSNIVPTEPGINAAFLLSGFYIIINNNNNIITTTYTTINGNVLYQFTGNTTLTYINKLSIVAIDLYASSFGFDGGILYSTVNIGIADFVSQFGSFTL</sequence>
<proteinExistence type="predicted"/>
<organism evidence="1">
    <name type="scientific">viral metagenome</name>
    <dbReference type="NCBI Taxonomy" id="1070528"/>
    <lineage>
        <taxon>unclassified sequences</taxon>
        <taxon>metagenomes</taxon>
        <taxon>organismal metagenomes</taxon>
    </lineage>
</organism>
<name>A0A6C0EH91_9ZZZZ</name>
<evidence type="ECO:0000313" key="1">
    <source>
        <dbReference type="EMBL" id="QHT26695.1"/>
    </source>
</evidence>
<dbReference type="SUPFAM" id="SSF51161">
    <property type="entry name" value="Trimeric LpxA-like enzymes"/>
    <property type="match status" value="2"/>
</dbReference>
<protein>
    <submittedName>
        <fullName evidence="1">Uncharacterized protein</fullName>
    </submittedName>
</protein>